<keyword evidence="1" id="KW-0732">Signal</keyword>
<protein>
    <submittedName>
        <fullName evidence="2">Uncharacterized protein</fullName>
    </submittedName>
</protein>
<dbReference type="STRING" id="421072.SAMN04488097_1721"/>
<sequence>MLRKLQLFFMIFCLGFFVFPKQNFNAQVAQSSCCESQANNSDCCEKEDASSKSCSHDSKKEKDCKDNCTTCKTCSSGFVFSVVLNNFDNKLRTPIFQIENQYSYYSQSPLARAFIIWQPPKLG</sequence>
<evidence type="ECO:0000313" key="3">
    <source>
        <dbReference type="Proteomes" id="UP000028623"/>
    </source>
</evidence>
<evidence type="ECO:0000256" key="1">
    <source>
        <dbReference type="SAM" id="SignalP"/>
    </source>
</evidence>
<dbReference type="AlphaFoldDB" id="A0A085BMK2"/>
<reference evidence="2 3" key="1">
    <citation type="submission" date="2014-07" db="EMBL/GenBank/DDBJ databases">
        <title>Epilithonimonas lactis LMG 22401 Genome.</title>
        <authorList>
            <person name="Pipes S.E."/>
            <person name="Stropko S.J."/>
        </authorList>
    </citation>
    <scope>NUCLEOTIDE SEQUENCE [LARGE SCALE GENOMIC DNA]</scope>
    <source>
        <strain evidence="2 3">LMG 24401</strain>
    </source>
</reference>
<organism evidence="2 3">
    <name type="scientific">Epilithonimonas lactis</name>
    <dbReference type="NCBI Taxonomy" id="421072"/>
    <lineage>
        <taxon>Bacteria</taxon>
        <taxon>Pseudomonadati</taxon>
        <taxon>Bacteroidota</taxon>
        <taxon>Flavobacteriia</taxon>
        <taxon>Flavobacteriales</taxon>
        <taxon>Weeksellaceae</taxon>
        <taxon>Chryseobacterium group</taxon>
        <taxon>Epilithonimonas</taxon>
    </lineage>
</organism>
<dbReference type="EMBL" id="JPLY01000001">
    <property type="protein sequence ID" value="KFC23697.1"/>
    <property type="molecule type" value="Genomic_DNA"/>
</dbReference>
<comment type="caution">
    <text evidence="2">The sequence shown here is derived from an EMBL/GenBank/DDBJ whole genome shotgun (WGS) entry which is preliminary data.</text>
</comment>
<evidence type="ECO:0000313" key="2">
    <source>
        <dbReference type="EMBL" id="KFC23697.1"/>
    </source>
</evidence>
<gene>
    <name evidence="2" type="ORF">IO89_03770</name>
</gene>
<feature type="chain" id="PRO_5001787147" evidence="1">
    <location>
        <begin position="21"/>
        <end position="123"/>
    </location>
</feature>
<name>A0A085BMK2_9FLAO</name>
<accession>A0A085BMK2</accession>
<dbReference type="eggNOG" id="ENOG5033AQD">
    <property type="taxonomic scope" value="Bacteria"/>
</dbReference>
<proteinExistence type="predicted"/>
<dbReference type="Proteomes" id="UP000028623">
    <property type="component" value="Unassembled WGS sequence"/>
</dbReference>
<keyword evidence="3" id="KW-1185">Reference proteome</keyword>
<feature type="signal peptide" evidence="1">
    <location>
        <begin position="1"/>
        <end position="20"/>
    </location>
</feature>